<dbReference type="PROSITE" id="PS51485">
    <property type="entry name" value="PHYTOCYANIN"/>
    <property type="match status" value="1"/>
</dbReference>
<reference evidence="12 13" key="1">
    <citation type="submission" date="2018-09" db="EMBL/GenBank/DDBJ databases">
        <title>A high-quality reference genome of wild soybean provides a powerful tool to mine soybean genomes.</title>
        <authorList>
            <person name="Xie M."/>
            <person name="Chung C.Y.L."/>
            <person name="Li M.-W."/>
            <person name="Wong F.-L."/>
            <person name="Chan T.-F."/>
            <person name="Lam H.-M."/>
        </authorList>
    </citation>
    <scope>NUCLEOTIDE SEQUENCE [LARGE SCALE GENOMIC DNA]</scope>
    <source>
        <strain evidence="13">cv. W05</strain>
        <tissue evidence="12">Hypocotyl of etiolated seedlings</tissue>
    </source>
</reference>
<evidence type="ECO:0000256" key="6">
    <source>
        <dbReference type="ARBA" id="ARBA00023157"/>
    </source>
</evidence>
<keyword evidence="8" id="KW-0449">Lipoprotein</keyword>
<dbReference type="PANTHER" id="PTHR33021:SF185">
    <property type="entry name" value="EARLY NODULIN-LIKE PROTEIN 3-RELATED"/>
    <property type="match status" value="1"/>
</dbReference>
<protein>
    <submittedName>
        <fullName evidence="12">Early nodulin-like protein 2</fullName>
    </submittedName>
</protein>
<feature type="region of interest" description="Disordered" evidence="10">
    <location>
        <begin position="137"/>
        <end position="171"/>
    </location>
</feature>
<dbReference type="FunFam" id="2.60.40.420:FF:000010">
    <property type="entry name" value="Early nodulin-like protein 1"/>
    <property type="match status" value="1"/>
</dbReference>
<name>A0A445IBZ6_GLYSO</name>
<dbReference type="CDD" id="cd11019">
    <property type="entry name" value="OsENODL1_like"/>
    <property type="match status" value="1"/>
</dbReference>
<keyword evidence="6" id="KW-1015">Disulfide bond</keyword>
<dbReference type="EMBL" id="QZWG01000011">
    <property type="protein sequence ID" value="RZB83502.1"/>
    <property type="molecule type" value="Genomic_DNA"/>
</dbReference>
<keyword evidence="4" id="KW-0732">Signal</keyword>
<evidence type="ECO:0000256" key="2">
    <source>
        <dbReference type="ARBA" id="ARBA00022475"/>
    </source>
</evidence>
<keyword evidence="2" id="KW-1003">Cell membrane</keyword>
<comment type="subcellular location">
    <subcellularLocation>
        <location evidence="1">Cell membrane</location>
        <topology evidence="1">Lipid-anchor</topology>
        <topology evidence="1">GPI-anchor</topology>
    </subcellularLocation>
</comment>
<dbReference type="Proteomes" id="UP000289340">
    <property type="component" value="Chromosome 11"/>
</dbReference>
<sequence>MAMRYSNDGFLGLFALTIISIFILGSSTSSYTFRVGGKDGWVINPSEDYIHWPQRNRFHVNDSLYFKYKKGSDSVLVVNKDDYDSCNSNNPIQKMDEGDSLFTLDKPGPFFFISGNLENCQSGQKLIVVVLANTHEHSQPPSQPEAEAPIANRPSGPNSPVASPPKHSGSTSVRGLRVALVSLSVLVLRTWGGFALQQVGLV</sequence>
<dbReference type="GO" id="GO:0098552">
    <property type="term" value="C:side of membrane"/>
    <property type="evidence" value="ECO:0007669"/>
    <property type="project" value="UniProtKB-KW"/>
</dbReference>
<dbReference type="SUPFAM" id="SSF49503">
    <property type="entry name" value="Cupredoxins"/>
    <property type="match status" value="1"/>
</dbReference>
<evidence type="ECO:0000256" key="3">
    <source>
        <dbReference type="ARBA" id="ARBA00022622"/>
    </source>
</evidence>
<dbReference type="Pfam" id="PF02298">
    <property type="entry name" value="Cu_bind_like"/>
    <property type="match status" value="1"/>
</dbReference>
<evidence type="ECO:0000256" key="5">
    <source>
        <dbReference type="ARBA" id="ARBA00023136"/>
    </source>
</evidence>
<dbReference type="InterPro" id="IPR008972">
    <property type="entry name" value="Cupredoxin"/>
</dbReference>
<keyword evidence="13" id="KW-1185">Reference proteome</keyword>
<dbReference type="Gene3D" id="2.60.40.420">
    <property type="entry name" value="Cupredoxins - blue copper proteins"/>
    <property type="match status" value="1"/>
</dbReference>
<proteinExistence type="inferred from homology"/>
<dbReference type="GO" id="GO:0005886">
    <property type="term" value="C:plasma membrane"/>
    <property type="evidence" value="ECO:0007669"/>
    <property type="project" value="UniProtKB-SubCell"/>
</dbReference>
<evidence type="ECO:0000256" key="4">
    <source>
        <dbReference type="ARBA" id="ARBA00022729"/>
    </source>
</evidence>
<evidence type="ECO:0000313" key="12">
    <source>
        <dbReference type="EMBL" id="RZB83502.1"/>
    </source>
</evidence>
<keyword evidence="5" id="KW-0472">Membrane</keyword>
<organism evidence="12 13">
    <name type="scientific">Glycine soja</name>
    <name type="common">Wild soybean</name>
    <dbReference type="NCBI Taxonomy" id="3848"/>
    <lineage>
        <taxon>Eukaryota</taxon>
        <taxon>Viridiplantae</taxon>
        <taxon>Streptophyta</taxon>
        <taxon>Embryophyta</taxon>
        <taxon>Tracheophyta</taxon>
        <taxon>Spermatophyta</taxon>
        <taxon>Magnoliopsida</taxon>
        <taxon>eudicotyledons</taxon>
        <taxon>Gunneridae</taxon>
        <taxon>Pentapetalae</taxon>
        <taxon>rosids</taxon>
        <taxon>fabids</taxon>
        <taxon>Fabales</taxon>
        <taxon>Fabaceae</taxon>
        <taxon>Papilionoideae</taxon>
        <taxon>50 kb inversion clade</taxon>
        <taxon>NPAAA clade</taxon>
        <taxon>indigoferoid/millettioid clade</taxon>
        <taxon>Phaseoleae</taxon>
        <taxon>Glycine</taxon>
        <taxon>Glycine subgen. Soja</taxon>
    </lineage>
</organism>
<evidence type="ECO:0000256" key="7">
    <source>
        <dbReference type="ARBA" id="ARBA00023180"/>
    </source>
</evidence>
<accession>A0A445IBZ6</accession>
<dbReference type="InterPro" id="IPR041846">
    <property type="entry name" value="ENL_dom"/>
</dbReference>
<dbReference type="InterPro" id="IPR039391">
    <property type="entry name" value="Phytocyanin-like"/>
</dbReference>
<evidence type="ECO:0000256" key="8">
    <source>
        <dbReference type="ARBA" id="ARBA00023288"/>
    </source>
</evidence>
<keyword evidence="3" id="KW-0336">GPI-anchor</keyword>
<evidence type="ECO:0000256" key="9">
    <source>
        <dbReference type="ARBA" id="ARBA00035011"/>
    </source>
</evidence>
<dbReference type="InterPro" id="IPR003245">
    <property type="entry name" value="Phytocyanin_dom"/>
</dbReference>
<evidence type="ECO:0000313" key="13">
    <source>
        <dbReference type="Proteomes" id="UP000289340"/>
    </source>
</evidence>
<comment type="caution">
    <text evidence="12">The sequence shown here is derived from an EMBL/GenBank/DDBJ whole genome shotgun (WGS) entry which is preliminary data.</text>
</comment>
<evidence type="ECO:0000256" key="10">
    <source>
        <dbReference type="SAM" id="MobiDB-lite"/>
    </source>
</evidence>
<gene>
    <name evidence="12" type="ORF">D0Y65_032162</name>
</gene>
<evidence type="ECO:0000256" key="1">
    <source>
        <dbReference type="ARBA" id="ARBA00004609"/>
    </source>
</evidence>
<evidence type="ECO:0000259" key="11">
    <source>
        <dbReference type="PROSITE" id="PS51485"/>
    </source>
</evidence>
<dbReference type="AlphaFoldDB" id="A0A445IBZ6"/>
<dbReference type="Gramene" id="XM_028330832.1">
    <property type="protein sequence ID" value="XP_028186633.1"/>
    <property type="gene ID" value="LOC114373359"/>
</dbReference>
<comment type="similarity">
    <text evidence="9">Belongs to the early nodulin-like (ENODL) family.</text>
</comment>
<feature type="domain" description="Phytocyanin" evidence="11">
    <location>
        <begin position="31"/>
        <end position="132"/>
    </location>
</feature>
<dbReference type="PANTHER" id="PTHR33021">
    <property type="entry name" value="BLUE COPPER PROTEIN"/>
    <property type="match status" value="1"/>
</dbReference>
<keyword evidence="7" id="KW-0325">Glycoprotein</keyword>
<dbReference type="GO" id="GO:0009055">
    <property type="term" value="F:electron transfer activity"/>
    <property type="evidence" value="ECO:0007669"/>
    <property type="project" value="InterPro"/>
</dbReference>